<reference evidence="1 2" key="1">
    <citation type="submission" date="2019-11" db="EMBL/GenBank/DDBJ databases">
        <title>Type strains purchased from KCTC, JCM and DSMZ.</title>
        <authorList>
            <person name="Lu H."/>
        </authorList>
    </citation>
    <scope>NUCLEOTIDE SEQUENCE [LARGE SCALE GENOMIC DNA]</scope>
    <source>
        <strain evidence="1 2">KCTC 22382</strain>
    </source>
</reference>
<dbReference type="RefSeq" id="WP_155466939.1">
    <property type="nucleotide sequence ID" value="NZ_WNKY01000042.1"/>
</dbReference>
<dbReference type="Proteomes" id="UP000475582">
    <property type="component" value="Unassembled WGS sequence"/>
</dbReference>
<dbReference type="NCBIfam" id="NF038232">
    <property type="entry name" value="STM3845_fam"/>
    <property type="match status" value="1"/>
</dbReference>
<gene>
    <name evidence="1" type="ORF">GM676_25080</name>
</gene>
<evidence type="ECO:0000313" key="1">
    <source>
        <dbReference type="EMBL" id="MTV40842.1"/>
    </source>
</evidence>
<evidence type="ECO:0000313" key="2">
    <source>
        <dbReference type="Proteomes" id="UP000475582"/>
    </source>
</evidence>
<comment type="caution">
    <text evidence="1">The sequence shown here is derived from an EMBL/GenBank/DDBJ whole genome shotgun (WGS) entry which is preliminary data.</text>
</comment>
<proteinExistence type="predicted"/>
<dbReference type="InterPro" id="IPR049725">
    <property type="entry name" value="STM3845-like"/>
</dbReference>
<keyword evidence="2" id="KW-1185">Reference proteome</keyword>
<protein>
    <submittedName>
        <fullName evidence="1">Uncharacterized protein</fullName>
    </submittedName>
</protein>
<organism evidence="1 2">
    <name type="scientific">Duganella radicis</name>
    <dbReference type="NCBI Taxonomy" id="551988"/>
    <lineage>
        <taxon>Bacteria</taxon>
        <taxon>Pseudomonadati</taxon>
        <taxon>Pseudomonadota</taxon>
        <taxon>Betaproteobacteria</taxon>
        <taxon>Burkholderiales</taxon>
        <taxon>Oxalobacteraceae</taxon>
        <taxon>Telluria group</taxon>
        <taxon>Duganella</taxon>
    </lineage>
</organism>
<dbReference type="AlphaFoldDB" id="A0A6L6PPK2"/>
<dbReference type="EMBL" id="WNKY01000042">
    <property type="protein sequence ID" value="MTV40842.1"/>
    <property type="molecule type" value="Genomic_DNA"/>
</dbReference>
<accession>A0A6L6PPK2</accession>
<sequence>MTTISEDPRLILLEKVNLDASRVEYTDNHIVLLCGGKVNYKDRSDDPTPAVASLRHAITHAGPQYETYRPEDITDWHADGMFRNLMDFEQELAGICSLVAVILESPGAIAELGAFSQLPELHKKIVAIKSLDFENPKAATSFINLGILRYIREQSNSAVRNYPWRIDNPSSITEEVVSDVIADLQEELDKTPKSLVFKKEINSHKLSLICELISLFTALKETEIFDFLNSLGVSIEKDELRRKLFLLDRFKLITKKTYSDATFYLSGKYQYHRLRLALTDGLRHDAIRTQADCIAFYRTNSKQRNRIRAIQQSSGPIAI</sequence>
<dbReference type="OrthoDB" id="9157388at2"/>
<name>A0A6L6PPK2_9BURK</name>